<dbReference type="HOGENOM" id="CLU_2357558_0_0_6"/>
<protein>
    <submittedName>
        <fullName evidence="1">Uncharacterized protein</fullName>
    </submittedName>
</protein>
<accession>Q3KAG0</accession>
<organism evidence="1 2">
    <name type="scientific">Pseudomonas fluorescens (strain Pf0-1)</name>
    <dbReference type="NCBI Taxonomy" id="205922"/>
    <lineage>
        <taxon>Bacteria</taxon>
        <taxon>Pseudomonadati</taxon>
        <taxon>Pseudomonadota</taxon>
        <taxon>Gammaproteobacteria</taxon>
        <taxon>Pseudomonadales</taxon>
        <taxon>Pseudomonadaceae</taxon>
        <taxon>Pseudomonas</taxon>
    </lineage>
</organism>
<evidence type="ECO:0000313" key="1">
    <source>
        <dbReference type="EMBL" id="ABA75244.1"/>
    </source>
</evidence>
<dbReference type="EMBL" id="CP000094">
    <property type="protein sequence ID" value="ABA75244.1"/>
    <property type="molecule type" value="Genomic_DNA"/>
</dbReference>
<proteinExistence type="predicted"/>
<dbReference type="AlphaFoldDB" id="Q3KAG0"/>
<reference evidence="1 2" key="1">
    <citation type="journal article" date="2009" name="Genome Biol.">
        <title>Genomic and genetic analyses of diversity and plant interactions of Pseudomonas fluorescens.</title>
        <authorList>
            <person name="Silby M.W."/>
            <person name="Cerdeno-Tarraga A.M."/>
            <person name="Vernikos G.S."/>
            <person name="Giddens S.R."/>
            <person name="Jackson R.W."/>
            <person name="Preston G.M."/>
            <person name="Zhang X.X."/>
            <person name="Moon C.D."/>
            <person name="Gehrig S.M."/>
            <person name="Godfrey S.A."/>
            <person name="Knight C.G."/>
            <person name="Malone J.G."/>
            <person name="Robinson Z."/>
            <person name="Spiers A.J."/>
            <person name="Harris S."/>
            <person name="Challis G.L."/>
            <person name="Yaxley A.M."/>
            <person name="Harris D."/>
            <person name="Seeger K."/>
            <person name="Murphy L."/>
            <person name="Rutter S."/>
            <person name="Squares R."/>
            <person name="Quail M.A."/>
            <person name="Saunders E."/>
            <person name="Mavromatis K."/>
            <person name="Brettin T.S."/>
            <person name="Bentley S.D."/>
            <person name="Hothersall J."/>
            <person name="Stephens E."/>
            <person name="Thomas C.M."/>
            <person name="Parkhill J."/>
            <person name="Levy S.B."/>
            <person name="Rainey P.B."/>
            <person name="Thomson N.R."/>
        </authorList>
    </citation>
    <scope>NUCLEOTIDE SEQUENCE [LARGE SCALE GENOMIC DNA]</scope>
    <source>
        <strain evidence="1 2">Pf0-1</strain>
    </source>
</reference>
<gene>
    <name evidence="1" type="ordered locus">Pfl01_3506</name>
</gene>
<evidence type="ECO:0000313" key="2">
    <source>
        <dbReference type="Proteomes" id="UP000002704"/>
    </source>
</evidence>
<dbReference type="KEGG" id="pfo:Pfl01_3506"/>
<name>Q3KAG0_PSEPF</name>
<sequence>MLYHVAFYVCFTANGSAEHCTPEKLIDTNHLNLVECYAAARTVENLLVDQFNTESKKQNITLESLHPKTRCLTADESEAFLKKWGADGLMVTGKKF</sequence>
<dbReference type="RefSeq" id="WP_011334870.1">
    <property type="nucleotide sequence ID" value="NC_007492.2"/>
</dbReference>
<dbReference type="Proteomes" id="UP000002704">
    <property type="component" value="Chromosome"/>
</dbReference>